<comment type="caution">
    <text evidence="2">The sequence shown here is derived from an EMBL/GenBank/DDBJ whole genome shotgun (WGS) entry which is preliminary data.</text>
</comment>
<evidence type="ECO:0000313" key="2">
    <source>
        <dbReference type="EMBL" id="CAK9157349.1"/>
    </source>
</evidence>
<evidence type="ECO:0000259" key="1">
    <source>
        <dbReference type="Pfam" id="PF08268"/>
    </source>
</evidence>
<reference evidence="2 3" key="1">
    <citation type="submission" date="2024-02" db="EMBL/GenBank/DDBJ databases">
        <authorList>
            <person name="Vignale AGUSTIN F."/>
            <person name="Sosa J E."/>
            <person name="Modenutti C."/>
        </authorList>
    </citation>
    <scope>NUCLEOTIDE SEQUENCE [LARGE SCALE GENOMIC DNA]</scope>
</reference>
<keyword evidence="3" id="KW-1185">Reference proteome</keyword>
<evidence type="ECO:0000313" key="3">
    <source>
        <dbReference type="Proteomes" id="UP001642360"/>
    </source>
</evidence>
<dbReference type="InterPro" id="IPR013187">
    <property type="entry name" value="F-box-assoc_dom_typ3"/>
</dbReference>
<accession>A0ABC8SJI9</accession>
<sequence length="231" mass="26258">MKRTSVSVYLKALKAWCKAIVDGESSPRTPSQVVVRYGGSHPALPFDFGELNRLPWLTHSVCLDGALHWVLDAIKAILVFDLRDEEFHVIRLPNMGMYLDPPQIVLLQVDGHLVAISLGYGSNYEKIDIMWTSKDYRNKVWIKDTIFIPLRWWNDCVVSAIPASGKILLIPIRSFGGISMGEGYLGFYDAKQKIFQYVKLVELSEGRFLVFGAVNNYTESIFSLRELPTRE</sequence>
<organism evidence="2 3">
    <name type="scientific">Ilex paraguariensis</name>
    <name type="common">yerba mate</name>
    <dbReference type="NCBI Taxonomy" id="185542"/>
    <lineage>
        <taxon>Eukaryota</taxon>
        <taxon>Viridiplantae</taxon>
        <taxon>Streptophyta</taxon>
        <taxon>Embryophyta</taxon>
        <taxon>Tracheophyta</taxon>
        <taxon>Spermatophyta</taxon>
        <taxon>Magnoliopsida</taxon>
        <taxon>eudicotyledons</taxon>
        <taxon>Gunneridae</taxon>
        <taxon>Pentapetalae</taxon>
        <taxon>asterids</taxon>
        <taxon>campanulids</taxon>
        <taxon>Aquifoliales</taxon>
        <taxon>Aquifoliaceae</taxon>
        <taxon>Ilex</taxon>
    </lineage>
</organism>
<gene>
    <name evidence="2" type="ORF">ILEXP_LOCUS25901</name>
</gene>
<proteinExistence type="predicted"/>
<protein>
    <recommendedName>
        <fullName evidence="1">F-box associated beta-propeller type 3 domain-containing protein</fullName>
    </recommendedName>
</protein>
<feature type="domain" description="F-box associated beta-propeller type 3" evidence="1">
    <location>
        <begin position="54"/>
        <end position="204"/>
    </location>
</feature>
<dbReference type="AlphaFoldDB" id="A0ABC8SJI9"/>
<dbReference type="Proteomes" id="UP001642360">
    <property type="component" value="Unassembled WGS sequence"/>
</dbReference>
<name>A0ABC8SJI9_9AQUA</name>
<dbReference type="Pfam" id="PF08268">
    <property type="entry name" value="FBA_3"/>
    <property type="match status" value="1"/>
</dbReference>
<dbReference type="EMBL" id="CAUOFW020002981">
    <property type="protein sequence ID" value="CAK9157349.1"/>
    <property type="molecule type" value="Genomic_DNA"/>
</dbReference>